<accession>A0ABX9EET0</accession>
<keyword evidence="4" id="KW-0460">Magnesium</keyword>
<protein>
    <submittedName>
        <fullName evidence="6">1-deoxy-D-xylulose-5-phosphate synthase-like protein</fullName>
    </submittedName>
</protein>
<keyword evidence="3" id="KW-0808">Transferase</keyword>
<proteinExistence type="predicted"/>
<evidence type="ECO:0000256" key="1">
    <source>
        <dbReference type="ARBA" id="ARBA00001946"/>
    </source>
</evidence>
<gene>
    <name evidence="6" type="ORF">C8D87_103795</name>
</gene>
<evidence type="ECO:0000256" key="4">
    <source>
        <dbReference type="ARBA" id="ARBA00022842"/>
    </source>
</evidence>
<comment type="subunit">
    <text evidence="2">Homodimer.</text>
</comment>
<comment type="cofactor">
    <cofactor evidence="1">
        <name>Mg(2+)</name>
        <dbReference type="ChEBI" id="CHEBI:18420"/>
    </cofactor>
</comment>
<dbReference type="Pfam" id="PF13292">
    <property type="entry name" value="DXP_synthase_N"/>
    <property type="match status" value="2"/>
</dbReference>
<dbReference type="InterPro" id="IPR029061">
    <property type="entry name" value="THDP-binding"/>
</dbReference>
<keyword evidence="5" id="KW-0786">Thiamine pyrophosphate</keyword>
<evidence type="ECO:0000256" key="3">
    <source>
        <dbReference type="ARBA" id="ARBA00022679"/>
    </source>
</evidence>
<keyword evidence="7" id="KW-1185">Reference proteome</keyword>
<dbReference type="InterPro" id="IPR005477">
    <property type="entry name" value="Dxylulose-5-P_synthase"/>
</dbReference>
<evidence type="ECO:0000256" key="2">
    <source>
        <dbReference type="ARBA" id="ARBA00011738"/>
    </source>
</evidence>
<evidence type="ECO:0000313" key="6">
    <source>
        <dbReference type="EMBL" id="RAS67456.1"/>
    </source>
</evidence>
<dbReference type="Proteomes" id="UP000248714">
    <property type="component" value="Unassembled WGS sequence"/>
</dbReference>
<name>A0ABX9EET0_9PSEU</name>
<dbReference type="SUPFAM" id="SSF52518">
    <property type="entry name" value="Thiamin diphosphate-binding fold (THDP-binding)"/>
    <property type="match status" value="1"/>
</dbReference>
<evidence type="ECO:0000313" key="7">
    <source>
        <dbReference type="Proteomes" id="UP000248714"/>
    </source>
</evidence>
<sequence>MVEVTPALHRVFEHPWDVLVLGMGHLACVRKILTGRPGVAKARALHGQINRHVVAAVGAGALTGGMCWEAR</sequence>
<reference evidence="6 7" key="1">
    <citation type="submission" date="2018-06" db="EMBL/GenBank/DDBJ databases">
        <title>Genomic Encyclopedia of Type Strains, Phase IV (KMG-IV): sequencing the most valuable type-strain genomes for metagenomic binning, comparative biology and taxonomic classification.</title>
        <authorList>
            <person name="Goeker M."/>
        </authorList>
    </citation>
    <scope>NUCLEOTIDE SEQUENCE [LARGE SCALE GENOMIC DNA]</scope>
    <source>
        <strain evidence="6 7">DSM 45479</strain>
    </source>
</reference>
<organism evidence="6 7">
    <name type="scientific">Lentzea atacamensis</name>
    <dbReference type="NCBI Taxonomy" id="531938"/>
    <lineage>
        <taxon>Bacteria</taxon>
        <taxon>Bacillati</taxon>
        <taxon>Actinomycetota</taxon>
        <taxon>Actinomycetes</taxon>
        <taxon>Pseudonocardiales</taxon>
        <taxon>Pseudonocardiaceae</taxon>
        <taxon>Lentzea</taxon>
    </lineage>
</organism>
<comment type="caution">
    <text evidence="6">The sequence shown here is derived from an EMBL/GenBank/DDBJ whole genome shotgun (WGS) entry which is preliminary data.</text>
</comment>
<evidence type="ECO:0000256" key="5">
    <source>
        <dbReference type="ARBA" id="ARBA00023052"/>
    </source>
</evidence>
<dbReference type="PANTHER" id="PTHR43322:SF5">
    <property type="entry name" value="1-DEOXY-D-XYLULOSE-5-PHOSPHATE SYNTHASE, CHLOROPLASTIC"/>
    <property type="match status" value="1"/>
</dbReference>
<dbReference type="EMBL" id="QLTT01000003">
    <property type="protein sequence ID" value="RAS67456.1"/>
    <property type="molecule type" value="Genomic_DNA"/>
</dbReference>
<dbReference type="PANTHER" id="PTHR43322">
    <property type="entry name" value="1-D-DEOXYXYLULOSE 5-PHOSPHATE SYNTHASE-RELATED"/>
    <property type="match status" value="1"/>
</dbReference>